<feature type="compositionally biased region" description="Basic and acidic residues" evidence="1">
    <location>
        <begin position="151"/>
        <end position="162"/>
    </location>
</feature>
<dbReference type="Proteomes" id="UP001201163">
    <property type="component" value="Unassembled WGS sequence"/>
</dbReference>
<proteinExistence type="predicted"/>
<feature type="compositionally biased region" description="Basic residues" evidence="1">
    <location>
        <begin position="163"/>
        <end position="175"/>
    </location>
</feature>
<evidence type="ECO:0000313" key="2">
    <source>
        <dbReference type="EMBL" id="KAH8976556.1"/>
    </source>
</evidence>
<name>A0AAD4L6U7_9AGAM</name>
<feature type="region of interest" description="Disordered" evidence="1">
    <location>
        <begin position="151"/>
        <end position="175"/>
    </location>
</feature>
<comment type="caution">
    <text evidence="2">The sequence shown here is derived from an EMBL/GenBank/DDBJ whole genome shotgun (WGS) entry which is preliminary data.</text>
</comment>
<sequence>MFLEPVKDQLTRHSRRAPRREDPLAAIRRERGPAPQVVAGLSGREVHDTLRLLQVDEDDLQSGAQIAAVDDFLTRRTTSPRPSRPRLLRTHCKGVRTASPLPRIEVNVECSHPERAYYTGSTGFRDYYMQKLVGRCGTLDVEDATVDHLVKEGKGRPGEAVRHRGKPRRFPHRTP</sequence>
<dbReference type="AlphaFoldDB" id="A0AAD4L6U7"/>
<organism evidence="2 3">
    <name type="scientific">Lactarius akahatsu</name>
    <dbReference type="NCBI Taxonomy" id="416441"/>
    <lineage>
        <taxon>Eukaryota</taxon>
        <taxon>Fungi</taxon>
        <taxon>Dikarya</taxon>
        <taxon>Basidiomycota</taxon>
        <taxon>Agaricomycotina</taxon>
        <taxon>Agaricomycetes</taxon>
        <taxon>Russulales</taxon>
        <taxon>Russulaceae</taxon>
        <taxon>Lactarius</taxon>
    </lineage>
</organism>
<evidence type="ECO:0000313" key="3">
    <source>
        <dbReference type="Proteomes" id="UP001201163"/>
    </source>
</evidence>
<reference evidence="2" key="1">
    <citation type="submission" date="2022-01" db="EMBL/GenBank/DDBJ databases">
        <title>Comparative genomics reveals a dynamic genome evolution in the ectomycorrhizal milk-cap (Lactarius) mushrooms.</title>
        <authorList>
            <consortium name="DOE Joint Genome Institute"/>
            <person name="Lebreton A."/>
            <person name="Tang N."/>
            <person name="Kuo A."/>
            <person name="LaButti K."/>
            <person name="Drula E."/>
            <person name="Barry K."/>
            <person name="Clum A."/>
            <person name="Lipzen A."/>
            <person name="Mousain D."/>
            <person name="Ng V."/>
            <person name="Wang R."/>
            <person name="Wang X."/>
            <person name="Dai Y."/>
            <person name="Henrissat B."/>
            <person name="Grigoriev I.V."/>
            <person name="Guerin-Laguette A."/>
            <person name="Yu F."/>
            <person name="Martin F.M."/>
        </authorList>
    </citation>
    <scope>NUCLEOTIDE SEQUENCE</scope>
    <source>
        <strain evidence="2">QP</strain>
    </source>
</reference>
<feature type="compositionally biased region" description="Basic and acidic residues" evidence="1">
    <location>
        <begin position="1"/>
        <end position="11"/>
    </location>
</feature>
<evidence type="ECO:0000256" key="1">
    <source>
        <dbReference type="SAM" id="MobiDB-lite"/>
    </source>
</evidence>
<keyword evidence="3" id="KW-1185">Reference proteome</keyword>
<feature type="region of interest" description="Disordered" evidence="1">
    <location>
        <begin position="1"/>
        <end position="24"/>
    </location>
</feature>
<gene>
    <name evidence="2" type="ORF">EDB92DRAFT_1276004</name>
</gene>
<accession>A0AAD4L6U7</accession>
<protein>
    <submittedName>
        <fullName evidence="2">Uncharacterized protein</fullName>
    </submittedName>
</protein>
<dbReference type="EMBL" id="JAKELL010000558">
    <property type="protein sequence ID" value="KAH8976556.1"/>
    <property type="molecule type" value="Genomic_DNA"/>
</dbReference>